<accession>A0A923SBX4</accession>
<organism evidence="2 3">
    <name type="scientific">Ramlibacter cellulosilyticus</name>
    <dbReference type="NCBI Taxonomy" id="2764187"/>
    <lineage>
        <taxon>Bacteria</taxon>
        <taxon>Pseudomonadati</taxon>
        <taxon>Pseudomonadota</taxon>
        <taxon>Betaproteobacteria</taxon>
        <taxon>Burkholderiales</taxon>
        <taxon>Comamonadaceae</taxon>
        <taxon>Ramlibacter</taxon>
    </lineage>
</organism>
<comment type="caution">
    <text evidence="2">The sequence shown here is derived from an EMBL/GenBank/DDBJ whole genome shotgun (WGS) entry which is preliminary data.</text>
</comment>
<reference evidence="2" key="1">
    <citation type="submission" date="2020-08" db="EMBL/GenBank/DDBJ databases">
        <title>Ramlibacter sp. USB13 16S ribosomal RNA gene genome sequencing and assembly.</title>
        <authorList>
            <person name="Kang M."/>
        </authorList>
    </citation>
    <scope>NUCLEOTIDE SEQUENCE</scope>
    <source>
        <strain evidence="2">USB13</strain>
    </source>
</reference>
<dbReference type="RefSeq" id="WP_187077108.1">
    <property type="nucleotide sequence ID" value="NZ_JACORT010000006.1"/>
</dbReference>
<feature type="compositionally biased region" description="Basic and acidic residues" evidence="1">
    <location>
        <begin position="1"/>
        <end position="20"/>
    </location>
</feature>
<name>A0A923SBX4_9BURK</name>
<evidence type="ECO:0000313" key="3">
    <source>
        <dbReference type="Proteomes" id="UP000608513"/>
    </source>
</evidence>
<sequence length="54" mass="5673">MNHQEIDASLRAAEPARESLADGFSPPADAQPAPAGEHGRIDPPEPVLSPKSPF</sequence>
<dbReference type="EMBL" id="JACORT010000006">
    <property type="protein sequence ID" value="MBC5784361.1"/>
    <property type="molecule type" value="Genomic_DNA"/>
</dbReference>
<feature type="region of interest" description="Disordered" evidence="1">
    <location>
        <begin position="1"/>
        <end position="54"/>
    </location>
</feature>
<feature type="compositionally biased region" description="Pro residues" evidence="1">
    <location>
        <begin position="44"/>
        <end position="54"/>
    </location>
</feature>
<keyword evidence="3" id="KW-1185">Reference proteome</keyword>
<gene>
    <name evidence="2" type="ORF">H8N03_15515</name>
</gene>
<dbReference type="Proteomes" id="UP000608513">
    <property type="component" value="Unassembled WGS sequence"/>
</dbReference>
<dbReference type="AlphaFoldDB" id="A0A923SBX4"/>
<evidence type="ECO:0000313" key="2">
    <source>
        <dbReference type="EMBL" id="MBC5784361.1"/>
    </source>
</evidence>
<protein>
    <submittedName>
        <fullName evidence="2">Uncharacterized protein</fullName>
    </submittedName>
</protein>
<proteinExistence type="predicted"/>
<evidence type="ECO:0000256" key="1">
    <source>
        <dbReference type="SAM" id="MobiDB-lite"/>
    </source>
</evidence>